<dbReference type="SUPFAM" id="SSF50129">
    <property type="entry name" value="GroES-like"/>
    <property type="match status" value="1"/>
</dbReference>
<dbReference type="Proteomes" id="UP000004913">
    <property type="component" value="Unassembled WGS sequence"/>
</dbReference>
<dbReference type="PANTHER" id="PTHR45033:SF2">
    <property type="entry name" value="ZINC-TYPE ALCOHOL DEHYDROGENASE-LIKE PROTEIN C1773.06C"/>
    <property type="match status" value="1"/>
</dbReference>
<dbReference type="InterPro" id="IPR020843">
    <property type="entry name" value="ER"/>
</dbReference>
<dbReference type="GO" id="GO:0016491">
    <property type="term" value="F:oxidoreductase activity"/>
    <property type="evidence" value="ECO:0007669"/>
    <property type="project" value="InterPro"/>
</dbReference>
<dbReference type="InterPro" id="IPR011032">
    <property type="entry name" value="GroES-like_sf"/>
</dbReference>
<dbReference type="InterPro" id="IPR052711">
    <property type="entry name" value="Zinc_ADH-like"/>
</dbReference>
<dbReference type="OrthoDB" id="9787435at2"/>
<proteinExistence type="predicted"/>
<dbReference type="Gene3D" id="3.40.50.720">
    <property type="entry name" value="NAD(P)-binding Rossmann-like Domain"/>
    <property type="match status" value="1"/>
</dbReference>
<protein>
    <recommendedName>
        <fullName evidence="1">Enoyl reductase (ER) domain-containing protein</fullName>
    </recommendedName>
</protein>
<dbReference type="HOGENOM" id="CLU_026673_3_4_10"/>
<evidence type="ECO:0000313" key="2">
    <source>
        <dbReference type="EMBL" id="EGK00209.1"/>
    </source>
</evidence>
<dbReference type="STRING" id="742766.HMPREF9455_03348"/>
<dbReference type="RefSeq" id="WP_006800881.1">
    <property type="nucleotide sequence ID" value="NZ_GL891988.1"/>
</dbReference>
<dbReference type="EMBL" id="ADLV01000039">
    <property type="protein sequence ID" value="EGK00209.1"/>
    <property type="molecule type" value="Genomic_DNA"/>
</dbReference>
<comment type="caution">
    <text evidence="2">The sequence shown here is derived from an EMBL/GenBank/DDBJ whole genome shotgun (WGS) entry which is preliminary data.</text>
</comment>
<dbReference type="InterPro" id="IPR036291">
    <property type="entry name" value="NAD(P)-bd_dom_sf"/>
</dbReference>
<dbReference type="Pfam" id="PF00107">
    <property type="entry name" value="ADH_zinc_N"/>
    <property type="match status" value="1"/>
</dbReference>
<organism evidence="2 3">
    <name type="scientific">Dysgonomonas gadei ATCC BAA-286</name>
    <dbReference type="NCBI Taxonomy" id="742766"/>
    <lineage>
        <taxon>Bacteria</taxon>
        <taxon>Pseudomonadati</taxon>
        <taxon>Bacteroidota</taxon>
        <taxon>Bacteroidia</taxon>
        <taxon>Bacteroidales</taxon>
        <taxon>Dysgonomonadaceae</taxon>
        <taxon>Dysgonomonas</taxon>
    </lineage>
</organism>
<dbReference type="AlphaFoldDB" id="F5J289"/>
<evidence type="ECO:0000259" key="1">
    <source>
        <dbReference type="SMART" id="SM00829"/>
    </source>
</evidence>
<reference evidence="2 3" key="1">
    <citation type="submission" date="2011-04" db="EMBL/GenBank/DDBJ databases">
        <title>The Genome Sequence of Dysgonomonas gadei ATCC BAA-286.</title>
        <authorList>
            <consortium name="The Broad Institute Genome Sequencing Platform"/>
            <person name="Earl A."/>
            <person name="Ward D."/>
            <person name="Feldgarden M."/>
            <person name="Gevers D."/>
            <person name="Pudlo N."/>
            <person name="Martens E."/>
            <person name="Allen-Vercoe E."/>
            <person name="Young S.K."/>
            <person name="Zeng Q."/>
            <person name="Gargeya S."/>
            <person name="Fitzgerald M."/>
            <person name="Haas B."/>
            <person name="Abouelleil A."/>
            <person name="Alvarado L."/>
            <person name="Arachchi H.M."/>
            <person name="Berlin A."/>
            <person name="Brown A."/>
            <person name="Chapman S.B."/>
            <person name="Chen Z."/>
            <person name="Dunbar C."/>
            <person name="Freedman E."/>
            <person name="Gearin G."/>
            <person name="Gellesch M."/>
            <person name="Goldberg J."/>
            <person name="Griggs A."/>
            <person name="Gujja S."/>
            <person name="Heiman D."/>
            <person name="Howarth C."/>
            <person name="Larson L."/>
            <person name="Lui A."/>
            <person name="MacDonald P.J.P."/>
            <person name="Mehta T."/>
            <person name="Montmayeur A."/>
            <person name="Murphy C."/>
            <person name="Neiman D."/>
            <person name="Pearson M."/>
            <person name="Priest M."/>
            <person name="Roberts A."/>
            <person name="Saif S."/>
            <person name="Shea T."/>
            <person name="Shenoy N."/>
            <person name="Sisk P."/>
            <person name="Stolte C."/>
            <person name="Sykes S."/>
            <person name="Yandava C."/>
            <person name="Wortman J."/>
            <person name="Nusbaum C."/>
            <person name="Birren B."/>
        </authorList>
    </citation>
    <scope>NUCLEOTIDE SEQUENCE [LARGE SCALE GENOMIC DNA]</scope>
    <source>
        <strain evidence="2 3">ATCC BAA-286</strain>
    </source>
</reference>
<sequence>MRQWIIADYGVENLRINSVSTPIPQPGEVLVKVEAVSLNYRDYLVVNSGMGMDLTLPIVPCSDLSGIIVDIGENVTRFKIGDRVISTNIAGWINGIAPDPKVAPSLGGPGPGVLSEYVSFSQDWFSSAPLSLTTLESSTLPCAALTAWIAVVERGKVQNGDFVVVQGTGGVSLFASQFANAFGANVIITSSDNNKIQKALSNGAKYGINRLINPYWDKDVMQITGGKGANLILEMAGGENFQKSLNSIAQEGKIAIVGLLDSPQLNASVFRLFSTRSTLIGIGVGSRKSLEEMIRQIDILKIRPVIDRVYKFDEVPEAFKHLGKGAFGKIVIQID</sequence>
<dbReference type="CDD" id="cd08276">
    <property type="entry name" value="MDR7"/>
    <property type="match status" value="1"/>
</dbReference>
<gene>
    <name evidence="2" type="ORF">HMPREF9455_03348</name>
</gene>
<dbReference type="PANTHER" id="PTHR45033">
    <property type="match status" value="1"/>
</dbReference>
<evidence type="ECO:0000313" key="3">
    <source>
        <dbReference type="Proteomes" id="UP000004913"/>
    </source>
</evidence>
<keyword evidence="3" id="KW-1185">Reference proteome</keyword>
<dbReference type="SMART" id="SM00829">
    <property type="entry name" value="PKS_ER"/>
    <property type="match status" value="1"/>
</dbReference>
<dbReference type="eggNOG" id="COG0604">
    <property type="taxonomic scope" value="Bacteria"/>
</dbReference>
<dbReference type="InterPro" id="IPR013154">
    <property type="entry name" value="ADH-like_N"/>
</dbReference>
<name>F5J289_9BACT</name>
<accession>F5J289</accession>
<feature type="domain" description="Enoyl reductase (ER)" evidence="1">
    <location>
        <begin position="10"/>
        <end position="332"/>
    </location>
</feature>
<dbReference type="SUPFAM" id="SSF51735">
    <property type="entry name" value="NAD(P)-binding Rossmann-fold domains"/>
    <property type="match status" value="1"/>
</dbReference>
<dbReference type="Gene3D" id="3.90.180.10">
    <property type="entry name" value="Medium-chain alcohol dehydrogenases, catalytic domain"/>
    <property type="match status" value="1"/>
</dbReference>
<dbReference type="Pfam" id="PF08240">
    <property type="entry name" value="ADH_N"/>
    <property type="match status" value="1"/>
</dbReference>
<dbReference type="InterPro" id="IPR013149">
    <property type="entry name" value="ADH-like_C"/>
</dbReference>